<evidence type="ECO:0000313" key="1">
    <source>
        <dbReference type="EMBL" id="PIA44101.1"/>
    </source>
</evidence>
<sequence>MYVSPFLNLKELIGIHTARTHLISIHLLVVSVRHSTLSTLKYSKFPSFLLRENKSVLRQPIIPQEQLDNHSWR</sequence>
<protein>
    <submittedName>
        <fullName evidence="1">Uncharacterized protein</fullName>
    </submittedName>
</protein>
<organism evidence="1 2">
    <name type="scientific">Aquilegia coerulea</name>
    <name type="common">Rocky mountain columbine</name>
    <dbReference type="NCBI Taxonomy" id="218851"/>
    <lineage>
        <taxon>Eukaryota</taxon>
        <taxon>Viridiplantae</taxon>
        <taxon>Streptophyta</taxon>
        <taxon>Embryophyta</taxon>
        <taxon>Tracheophyta</taxon>
        <taxon>Spermatophyta</taxon>
        <taxon>Magnoliopsida</taxon>
        <taxon>Ranunculales</taxon>
        <taxon>Ranunculaceae</taxon>
        <taxon>Thalictroideae</taxon>
        <taxon>Aquilegia</taxon>
    </lineage>
</organism>
<keyword evidence="2" id="KW-1185">Reference proteome</keyword>
<reference evidence="1 2" key="1">
    <citation type="submission" date="2017-09" db="EMBL/GenBank/DDBJ databases">
        <title>WGS assembly of Aquilegia coerulea Goldsmith.</title>
        <authorList>
            <person name="Hodges S."/>
            <person name="Kramer E."/>
            <person name="Nordborg M."/>
            <person name="Tomkins J."/>
            <person name="Borevitz J."/>
            <person name="Derieg N."/>
            <person name="Yan J."/>
            <person name="Mihaltcheva S."/>
            <person name="Hayes R.D."/>
            <person name="Rokhsar D."/>
        </authorList>
    </citation>
    <scope>NUCLEOTIDE SEQUENCE [LARGE SCALE GENOMIC DNA]</scope>
    <source>
        <strain evidence="2">cv. Goldsmith</strain>
    </source>
</reference>
<accession>A0A2G5DKS0</accession>
<dbReference type="AlphaFoldDB" id="A0A2G5DKS0"/>
<evidence type="ECO:0000313" key="2">
    <source>
        <dbReference type="Proteomes" id="UP000230069"/>
    </source>
</evidence>
<name>A0A2G5DKS0_AQUCA</name>
<gene>
    <name evidence="1" type="ORF">AQUCO_01700015v1</name>
</gene>
<dbReference type="EMBL" id="KZ305034">
    <property type="protein sequence ID" value="PIA44101.1"/>
    <property type="molecule type" value="Genomic_DNA"/>
</dbReference>
<dbReference type="Proteomes" id="UP000230069">
    <property type="component" value="Unassembled WGS sequence"/>
</dbReference>
<proteinExistence type="predicted"/>
<dbReference type="InParanoid" id="A0A2G5DKS0"/>